<proteinExistence type="predicted"/>
<protein>
    <submittedName>
        <fullName evidence="1">Uncharacterized protein</fullName>
    </submittedName>
</protein>
<feature type="non-terminal residue" evidence="1">
    <location>
        <position position="1"/>
    </location>
</feature>
<dbReference type="EMBL" id="LXQA010339946">
    <property type="protein sequence ID" value="MCI45124.1"/>
    <property type="molecule type" value="Genomic_DNA"/>
</dbReference>
<name>A0A392SAA9_9FABA</name>
<comment type="caution">
    <text evidence="1">The sequence shown here is derived from an EMBL/GenBank/DDBJ whole genome shotgun (WGS) entry which is preliminary data.</text>
</comment>
<sequence length="28" mass="2828">LMRGGLNGAGQSAYPALTAMARCRGAFS</sequence>
<organism evidence="1 2">
    <name type="scientific">Trifolium medium</name>
    <dbReference type="NCBI Taxonomy" id="97028"/>
    <lineage>
        <taxon>Eukaryota</taxon>
        <taxon>Viridiplantae</taxon>
        <taxon>Streptophyta</taxon>
        <taxon>Embryophyta</taxon>
        <taxon>Tracheophyta</taxon>
        <taxon>Spermatophyta</taxon>
        <taxon>Magnoliopsida</taxon>
        <taxon>eudicotyledons</taxon>
        <taxon>Gunneridae</taxon>
        <taxon>Pentapetalae</taxon>
        <taxon>rosids</taxon>
        <taxon>fabids</taxon>
        <taxon>Fabales</taxon>
        <taxon>Fabaceae</taxon>
        <taxon>Papilionoideae</taxon>
        <taxon>50 kb inversion clade</taxon>
        <taxon>NPAAA clade</taxon>
        <taxon>Hologalegina</taxon>
        <taxon>IRL clade</taxon>
        <taxon>Trifolieae</taxon>
        <taxon>Trifolium</taxon>
    </lineage>
</organism>
<accession>A0A392SAA9</accession>
<keyword evidence="2" id="KW-1185">Reference proteome</keyword>
<reference evidence="1 2" key="1">
    <citation type="journal article" date="2018" name="Front. Plant Sci.">
        <title>Red Clover (Trifolium pratense) and Zigzag Clover (T. medium) - A Picture of Genomic Similarities and Differences.</title>
        <authorList>
            <person name="Dluhosova J."/>
            <person name="Istvanek J."/>
            <person name="Nedelnik J."/>
            <person name="Repkova J."/>
        </authorList>
    </citation>
    <scope>NUCLEOTIDE SEQUENCE [LARGE SCALE GENOMIC DNA]</scope>
    <source>
        <strain evidence="2">cv. 10/8</strain>
        <tissue evidence="1">Leaf</tissue>
    </source>
</reference>
<dbReference type="Proteomes" id="UP000265520">
    <property type="component" value="Unassembled WGS sequence"/>
</dbReference>
<dbReference type="AlphaFoldDB" id="A0A392SAA9"/>
<evidence type="ECO:0000313" key="2">
    <source>
        <dbReference type="Proteomes" id="UP000265520"/>
    </source>
</evidence>
<evidence type="ECO:0000313" key="1">
    <source>
        <dbReference type="EMBL" id="MCI45124.1"/>
    </source>
</evidence>